<proteinExistence type="predicted"/>
<accession>F0EZS5</accession>
<feature type="region of interest" description="Disordered" evidence="1">
    <location>
        <begin position="1"/>
        <end position="25"/>
    </location>
</feature>
<reference evidence="2 3" key="1">
    <citation type="submission" date="2011-01" db="EMBL/GenBank/DDBJ databases">
        <authorList>
            <person name="Muzny D."/>
            <person name="Qin X."/>
            <person name="Deng J."/>
            <person name="Jiang H."/>
            <person name="Liu Y."/>
            <person name="Qu J."/>
            <person name="Song X.-Z."/>
            <person name="Zhang L."/>
            <person name="Thornton R."/>
            <person name="Coyle M."/>
            <person name="Francisco L."/>
            <person name="Jackson L."/>
            <person name="Javaid M."/>
            <person name="Korchina V."/>
            <person name="Kovar C."/>
            <person name="Mata R."/>
            <person name="Mathew T."/>
            <person name="Ngo R."/>
            <person name="Nguyen L."/>
            <person name="Nguyen N."/>
            <person name="Okwuonu G."/>
            <person name="Ongeri F."/>
            <person name="Pham C."/>
            <person name="Simmons D."/>
            <person name="Wilczek-Boney K."/>
            <person name="Hale W."/>
            <person name="Jakkamsetti A."/>
            <person name="Pham P."/>
            <person name="Ruth R."/>
            <person name="San Lucas F."/>
            <person name="Warren J."/>
            <person name="Zhang J."/>
            <person name="Zhao Z."/>
            <person name="Zhou C."/>
            <person name="Zhu D."/>
            <person name="Lee S."/>
            <person name="Bess C."/>
            <person name="Blankenburg K."/>
            <person name="Forbes L."/>
            <person name="Fu Q."/>
            <person name="Gubbala S."/>
            <person name="Hirani K."/>
            <person name="Jayaseelan J.C."/>
            <person name="Lara F."/>
            <person name="Munidasa M."/>
            <person name="Palculict T."/>
            <person name="Patil S."/>
            <person name="Pu L.-L."/>
            <person name="Saada N."/>
            <person name="Tang L."/>
            <person name="Weissenberger G."/>
            <person name="Zhu Y."/>
            <person name="Hemphill L."/>
            <person name="Shang Y."/>
            <person name="Youmans B."/>
            <person name="Ayvaz T."/>
            <person name="Ross M."/>
            <person name="Santibanez J."/>
            <person name="Aqrawi P."/>
            <person name="Gross S."/>
            <person name="Joshi V."/>
            <person name="Fowler G."/>
            <person name="Nazareth L."/>
            <person name="Reid J."/>
            <person name="Worley K."/>
            <person name="Petrosino J."/>
            <person name="Highlander S."/>
            <person name="Gibbs R."/>
        </authorList>
    </citation>
    <scope>NUCLEOTIDE SEQUENCE [LARGE SCALE GENOMIC DNA]</scope>
    <source>
        <strain evidence="2 3">ATCC 33394</strain>
    </source>
</reference>
<feature type="compositionally biased region" description="Basic and acidic residues" evidence="1">
    <location>
        <begin position="1"/>
        <end position="10"/>
    </location>
</feature>
<protein>
    <submittedName>
        <fullName evidence="2">Uncharacterized protein</fullName>
    </submittedName>
</protein>
<dbReference type="HOGENOM" id="CLU_3200879_0_0_4"/>
<organism evidence="2 3">
    <name type="scientific">Kingella denitrificans ATCC 33394</name>
    <dbReference type="NCBI Taxonomy" id="888741"/>
    <lineage>
        <taxon>Bacteria</taxon>
        <taxon>Pseudomonadati</taxon>
        <taxon>Pseudomonadota</taxon>
        <taxon>Betaproteobacteria</taxon>
        <taxon>Neisseriales</taxon>
        <taxon>Neisseriaceae</taxon>
        <taxon>Kingella</taxon>
    </lineage>
</organism>
<name>F0EZS5_9NEIS</name>
<sequence>MTDTGSETKAKSAWKHGKKSSLHSENQSAGCFLTCFSLYNELKSQ</sequence>
<keyword evidence="3" id="KW-1185">Reference proteome</keyword>
<dbReference type="AlphaFoldDB" id="F0EZS5"/>
<dbReference type="STRING" id="888741.HMPREF9098_1260"/>
<dbReference type="EMBL" id="AEWV01000021">
    <property type="protein sequence ID" value="EGC17244.1"/>
    <property type="molecule type" value="Genomic_DNA"/>
</dbReference>
<comment type="caution">
    <text evidence="2">The sequence shown here is derived from an EMBL/GenBank/DDBJ whole genome shotgun (WGS) entry which is preliminary data.</text>
</comment>
<evidence type="ECO:0000313" key="3">
    <source>
        <dbReference type="Proteomes" id="UP000004088"/>
    </source>
</evidence>
<evidence type="ECO:0000313" key="2">
    <source>
        <dbReference type="EMBL" id="EGC17244.1"/>
    </source>
</evidence>
<evidence type="ECO:0000256" key="1">
    <source>
        <dbReference type="SAM" id="MobiDB-lite"/>
    </source>
</evidence>
<feature type="compositionally biased region" description="Basic residues" evidence="1">
    <location>
        <begin position="12"/>
        <end position="21"/>
    </location>
</feature>
<gene>
    <name evidence="2" type="ORF">HMPREF9098_1260</name>
</gene>
<dbReference type="Proteomes" id="UP000004088">
    <property type="component" value="Unassembled WGS sequence"/>
</dbReference>